<reference evidence="1 2" key="1">
    <citation type="submission" date="2013-11" db="EMBL/GenBank/DDBJ databases">
        <title>Draft genome of the bovine lungworm Dictyocaulus viviparus.</title>
        <authorList>
            <person name="Mitreva M."/>
        </authorList>
    </citation>
    <scope>NUCLEOTIDE SEQUENCE [LARGE SCALE GENOMIC DNA]</scope>
    <source>
        <strain evidence="1 2">HannoverDv2000</strain>
    </source>
</reference>
<dbReference type="EMBL" id="KN716916">
    <property type="protein sequence ID" value="KJH41061.1"/>
    <property type="molecule type" value="Genomic_DNA"/>
</dbReference>
<proteinExistence type="predicted"/>
<keyword evidence="2" id="KW-1185">Reference proteome</keyword>
<dbReference type="AlphaFoldDB" id="A0A0D8XF37"/>
<gene>
    <name evidence="1" type="ORF">DICVIV_12972</name>
</gene>
<evidence type="ECO:0000313" key="2">
    <source>
        <dbReference type="Proteomes" id="UP000053766"/>
    </source>
</evidence>
<name>A0A0D8XF37_DICVI</name>
<reference evidence="2" key="2">
    <citation type="journal article" date="2016" name="Sci. Rep.">
        <title>Dictyocaulus viviparus genome, variome and transcriptome elucidate lungworm biology and support future intervention.</title>
        <authorList>
            <person name="McNulty S.N."/>
            <person name="Strube C."/>
            <person name="Rosa B.A."/>
            <person name="Martin J.C."/>
            <person name="Tyagi R."/>
            <person name="Choi Y.J."/>
            <person name="Wang Q."/>
            <person name="Hallsworth Pepin K."/>
            <person name="Zhang X."/>
            <person name="Ozersky P."/>
            <person name="Wilson R.K."/>
            <person name="Sternberg P.W."/>
            <person name="Gasser R.B."/>
            <person name="Mitreva M."/>
        </authorList>
    </citation>
    <scope>NUCLEOTIDE SEQUENCE [LARGE SCALE GENOMIC DNA]</scope>
    <source>
        <strain evidence="2">HannoverDv2000</strain>
    </source>
</reference>
<evidence type="ECO:0000313" key="1">
    <source>
        <dbReference type="EMBL" id="KJH41061.1"/>
    </source>
</evidence>
<dbReference type="Proteomes" id="UP000053766">
    <property type="component" value="Unassembled WGS sequence"/>
</dbReference>
<organism evidence="1 2">
    <name type="scientific">Dictyocaulus viviparus</name>
    <name type="common">Bovine lungworm</name>
    <dbReference type="NCBI Taxonomy" id="29172"/>
    <lineage>
        <taxon>Eukaryota</taxon>
        <taxon>Metazoa</taxon>
        <taxon>Ecdysozoa</taxon>
        <taxon>Nematoda</taxon>
        <taxon>Chromadorea</taxon>
        <taxon>Rhabditida</taxon>
        <taxon>Rhabditina</taxon>
        <taxon>Rhabditomorpha</taxon>
        <taxon>Strongyloidea</taxon>
        <taxon>Metastrongylidae</taxon>
        <taxon>Dictyocaulus</taxon>
    </lineage>
</organism>
<sequence length="59" mass="6683">MGHDYDIDNYRAIGVVGLDSGTKALPTCCDSEEAPDAIALDYVYKYDVHEERFTFFMLT</sequence>
<protein>
    <submittedName>
        <fullName evidence="1">Uncharacterized protein</fullName>
    </submittedName>
</protein>
<accession>A0A0D8XF37</accession>